<gene>
    <name evidence="1" type="ORF">DSO57_1028625</name>
</gene>
<sequence>MVRWLLVLSSALGSQPAGTGDCKVAGAFALCSGFACPPCWAFNMNGGWDCYAYLPDTSKCPSFSKDVSKILASELPQPTTIKTTSTQSTTESTTQSITEPTPQSTTQTAPQSTTDSTTESMTKSTPPTSATPTPTETPEQTSPPISDSSSTITKFVPPNKPSPRYRQTTTVYVTRTIADSSALSPTLALLTLFPSIIYGIYA</sequence>
<reference evidence="1" key="1">
    <citation type="submission" date="2022-04" db="EMBL/GenBank/DDBJ databases">
        <title>Genome of the entomopathogenic fungus Entomophthora muscae.</title>
        <authorList>
            <person name="Elya C."/>
            <person name="Lovett B.R."/>
            <person name="Lee E."/>
            <person name="Macias A.M."/>
            <person name="Hajek A.E."/>
            <person name="De Bivort B.L."/>
            <person name="Kasson M.T."/>
            <person name="De Fine Licht H.H."/>
            <person name="Stajich J.E."/>
        </authorList>
    </citation>
    <scope>NUCLEOTIDE SEQUENCE</scope>
    <source>
        <strain evidence="1">Berkeley</strain>
    </source>
</reference>
<accession>A0ACC2SQV9</accession>
<proteinExistence type="predicted"/>
<keyword evidence="2" id="KW-1185">Reference proteome</keyword>
<name>A0ACC2SQV9_9FUNG</name>
<dbReference type="Proteomes" id="UP001165960">
    <property type="component" value="Unassembled WGS sequence"/>
</dbReference>
<evidence type="ECO:0000313" key="1">
    <source>
        <dbReference type="EMBL" id="KAJ9064616.1"/>
    </source>
</evidence>
<evidence type="ECO:0000313" key="2">
    <source>
        <dbReference type="Proteomes" id="UP001165960"/>
    </source>
</evidence>
<comment type="caution">
    <text evidence="1">The sequence shown here is derived from an EMBL/GenBank/DDBJ whole genome shotgun (WGS) entry which is preliminary data.</text>
</comment>
<protein>
    <submittedName>
        <fullName evidence="1">Uncharacterized protein</fullName>
    </submittedName>
</protein>
<organism evidence="1 2">
    <name type="scientific">Entomophthora muscae</name>
    <dbReference type="NCBI Taxonomy" id="34485"/>
    <lineage>
        <taxon>Eukaryota</taxon>
        <taxon>Fungi</taxon>
        <taxon>Fungi incertae sedis</taxon>
        <taxon>Zoopagomycota</taxon>
        <taxon>Entomophthoromycotina</taxon>
        <taxon>Entomophthoromycetes</taxon>
        <taxon>Entomophthorales</taxon>
        <taxon>Entomophthoraceae</taxon>
        <taxon>Entomophthora</taxon>
    </lineage>
</organism>
<dbReference type="EMBL" id="QTSX02004443">
    <property type="protein sequence ID" value="KAJ9064616.1"/>
    <property type="molecule type" value="Genomic_DNA"/>
</dbReference>